<dbReference type="Pfam" id="PF00668">
    <property type="entry name" value="Condensation"/>
    <property type="match status" value="2"/>
</dbReference>
<sequence>MSPHEHPEPATSAQKLERLAHLLRARAARQTTPQPTSHGQQALWYLYRLDPESPAYNVAFAFRVRSPIDAPAMRGALLALTERHPVLRTTYLQRDGEALRTIHARLDPGFDELDASTWAEAELAERVQAARCRPFDLERGPILRGVLFHRAPDDHVLLLVAHHIAVDGWSLWILIDELKALYPAVRAGHPPELPLLSVQYGDFVRWQRDLLGGPEGERLWAYWQQRLSGKIPNLDLPLDLPRPPVQTFRGASHPFTIRREPTQRIVQLSKAHGATLFAVLLAAYQTLLSRHSGERDILVGTPMAGRSRQEFSPVVGDFINMVVLRADLTNDPSTIELLQQTRQTITDALSRQDYPFALLVDRLRVPRDPARSPLFQASFVFQQPSTGALTQLLQGGEGTTDFGGLAVAAHPLPQQEGQFDVTLEVLYAAEELHGNLKYNADLFLPETVERMARHYAELLAAMVETPERPVGRLRLLGKEEREAVLRAGQGPSSPLEGEVPFYAPWEKLAEREPSAIAVEDEGKRLTRAEVNARANRLARRLRAMGVGPEVSMGLSLQRGVDLVVGLLGVLKAGGMYVPLDPGYPRERLSYMLEDAAVKLLLTDEASLEQLPTASGVETLLLQDVERSASDEPASDLKLAVAAEQCAYMLYTSGSTGRPKGVQVPHGALANFLRSMAERPGLSATDVLLAVTPLSFDIAGLELYLPLVTGARLVVASQATSRDPERLGRALAQHGVTVMQGTPSTYRLLLQHPEVLNHGFKALCGGEALPGDVCCRLLEHEVALWNMYGPTETTIWSAAGPVQDAARVDLGTPVDNTDLYVLDEALELVPLGVSGELYIGGAGLARGYWRRRSLSAERFVPDPFSTTPGARMYRTGDVVRRQADGRLLYQGRSDAQVKIRGFRIELGEVEAWLSTHPSVRAVVVSSAEDERGGGAQLVAYVVPSGAAPSVEALRAHLQERLPEYMVPGQYMVLDELPLTPAGKVDRKRLPRPTFDRASLQTRYTPPRTEQERLLTELWQQILGRTPVGIHDDFFALGGDSLRVVQLAQHLREAGLDIRPADILRHPTIAELAHPARQRSRATEATAPIPLDKVALPASLLQSLPPEIALAYPLTAMQEVMLDEHAKDAGRRGIYHLQYALHLRDEGFSLPALEAALATLVRRNPALRTVILEIPGAPRLQGVLRTAPPSLEIEDLRALTQEERQRVSEARLQADRGRPFETGPSRLLSRFRILLHTDHTFEIHLSCHHAILDGWSSVELFHELLALYGAHKRGEEIVETPEPHGYRDFVALEREARDAQPSRAFWLDHLRGSRRAEPAPATSVESWDRRVRTVHVEAPLLARLHELRRRWSVSLRAILLGTYLHALQKIGGEAVPVGVVSSGRSARLVDPLRTRGLLWNLTPFHCPPRPDLVAHLREVQARLIALDPHVLFPASALPEFGPGARFAATFNFVDFAGTSHQLGESVDVLGFRHHDRFHTPLNLTASVARQAAGLELQLDYDHPRFTQEAVDDLLQKILRRLSELEASPAASTATSPAA</sequence>
<dbReference type="FunFam" id="3.30.300.30:FF:000010">
    <property type="entry name" value="Enterobactin synthetase component F"/>
    <property type="match status" value="1"/>
</dbReference>
<dbReference type="Gene3D" id="2.30.38.10">
    <property type="entry name" value="Luciferase, Domain 3"/>
    <property type="match status" value="1"/>
</dbReference>
<dbReference type="EMBL" id="FN547928">
    <property type="protein sequence ID" value="CBD77749.1"/>
    <property type="molecule type" value="Genomic_DNA"/>
</dbReference>
<dbReference type="PROSITE" id="PS00455">
    <property type="entry name" value="AMP_BINDING"/>
    <property type="match status" value="1"/>
</dbReference>
<dbReference type="RefSeq" id="WP_050431045.1">
    <property type="nucleotide sequence ID" value="NZ_CP012159.1"/>
</dbReference>
<comment type="similarity">
    <text evidence="2">Belongs to the ATP-dependent AMP-binding enzyme family.</text>
</comment>
<dbReference type="InterPro" id="IPR001242">
    <property type="entry name" value="Condensation_dom"/>
</dbReference>
<dbReference type="OrthoDB" id="9803968at2"/>
<evidence type="ECO:0000313" key="7">
    <source>
        <dbReference type="EMBL" id="AKT38864.1"/>
    </source>
</evidence>
<reference evidence="8" key="1">
    <citation type="submission" date="2009-09" db="EMBL/GenBank/DDBJ databases">
        <title>Isolation and Characterization of the Crocacin Biosynthetic Gene Cluster from Chondromyces crocatus Cmc5.</title>
        <authorList>
            <person name="Rachid S."/>
        </authorList>
    </citation>
    <scope>NUCLEOTIDE SEQUENCE</scope>
    <source>
        <strain evidence="8">Cmc5</strain>
    </source>
</reference>
<dbReference type="InterPro" id="IPR020806">
    <property type="entry name" value="PKS_PP-bd"/>
</dbReference>
<keyword evidence="9" id="KW-1185">Reference proteome</keyword>
<dbReference type="Pfam" id="PF13193">
    <property type="entry name" value="AMP-binding_C"/>
    <property type="match status" value="1"/>
</dbReference>
<evidence type="ECO:0000256" key="1">
    <source>
        <dbReference type="ARBA" id="ARBA00001957"/>
    </source>
</evidence>
<dbReference type="GO" id="GO:0003824">
    <property type="term" value="F:catalytic activity"/>
    <property type="evidence" value="ECO:0007669"/>
    <property type="project" value="InterPro"/>
</dbReference>
<dbReference type="CDD" id="cd19531">
    <property type="entry name" value="LCL_NRPS-like"/>
    <property type="match status" value="1"/>
</dbReference>
<dbReference type="EMBL" id="KJ868728">
    <property type="protein sequence ID" value="AIR74925.1"/>
    <property type="molecule type" value="Genomic_DNA"/>
</dbReference>
<keyword evidence="4" id="KW-0597">Phosphoprotein</keyword>
<dbReference type="Gene3D" id="3.40.50.980">
    <property type="match status" value="2"/>
</dbReference>
<dbReference type="Gene3D" id="3.30.559.10">
    <property type="entry name" value="Chloramphenicol acetyltransferase-like domain"/>
    <property type="match status" value="2"/>
</dbReference>
<dbReference type="GO" id="GO:0044550">
    <property type="term" value="P:secondary metabolite biosynthetic process"/>
    <property type="evidence" value="ECO:0007669"/>
    <property type="project" value="UniProtKB-ARBA"/>
</dbReference>
<dbReference type="GO" id="GO:0043041">
    <property type="term" value="P:amino acid activation for nonribosomal peptide biosynthetic process"/>
    <property type="evidence" value="ECO:0007669"/>
    <property type="project" value="TreeGrafter"/>
</dbReference>
<proteinExistence type="inferred from homology"/>
<comment type="cofactor">
    <cofactor evidence="1">
        <name>pantetheine 4'-phosphate</name>
        <dbReference type="ChEBI" id="CHEBI:47942"/>
    </cofactor>
</comment>
<dbReference type="PANTHER" id="PTHR45527:SF1">
    <property type="entry name" value="FATTY ACID SYNTHASE"/>
    <property type="match status" value="1"/>
</dbReference>
<dbReference type="STRING" id="52.CMC5_030100"/>
<dbReference type="PATRIC" id="fig|52.7.peg.3310"/>
<evidence type="ECO:0000313" key="6">
    <source>
        <dbReference type="EMBL" id="AIR74925.1"/>
    </source>
</evidence>
<dbReference type="InterPro" id="IPR000873">
    <property type="entry name" value="AMP-dep_synth/lig_dom"/>
</dbReference>
<dbReference type="Pfam" id="PF00501">
    <property type="entry name" value="AMP-binding"/>
    <property type="match status" value="1"/>
</dbReference>
<evidence type="ECO:0000256" key="2">
    <source>
        <dbReference type="ARBA" id="ARBA00006432"/>
    </source>
</evidence>
<dbReference type="FunFam" id="3.40.50.980:FF:000001">
    <property type="entry name" value="Non-ribosomal peptide synthetase"/>
    <property type="match status" value="1"/>
</dbReference>
<dbReference type="InterPro" id="IPR025110">
    <property type="entry name" value="AMP-bd_C"/>
</dbReference>
<dbReference type="EMBL" id="CP012159">
    <property type="protein sequence ID" value="AKT38864.1"/>
    <property type="molecule type" value="Genomic_DNA"/>
</dbReference>
<organism evidence="8">
    <name type="scientific">Chondromyces crocatus</name>
    <dbReference type="NCBI Taxonomy" id="52"/>
    <lineage>
        <taxon>Bacteria</taxon>
        <taxon>Pseudomonadati</taxon>
        <taxon>Myxococcota</taxon>
        <taxon>Polyangia</taxon>
        <taxon>Polyangiales</taxon>
        <taxon>Polyangiaceae</taxon>
        <taxon>Chondromyces</taxon>
    </lineage>
</organism>
<dbReference type="PROSITE" id="PS50075">
    <property type="entry name" value="CARRIER"/>
    <property type="match status" value="1"/>
</dbReference>
<name>G4RJC0_CHOCO</name>
<dbReference type="PROSITE" id="PS00012">
    <property type="entry name" value="PHOSPHOPANTETHEINE"/>
    <property type="match status" value="1"/>
</dbReference>
<evidence type="ECO:0000256" key="4">
    <source>
        <dbReference type="ARBA" id="ARBA00022553"/>
    </source>
</evidence>
<accession>G4RJC0</accession>
<dbReference type="InterPro" id="IPR023213">
    <property type="entry name" value="CAT-like_dom_sf"/>
</dbReference>
<dbReference type="KEGG" id="ccro:CMC5_030100"/>
<dbReference type="CDD" id="cd12116">
    <property type="entry name" value="A_NRPS_Ta1_like"/>
    <property type="match status" value="1"/>
</dbReference>
<dbReference type="FunFam" id="1.10.1200.10:FF:000005">
    <property type="entry name" value="Nonribosomal peptide synthetase 1"/>
    <property type="match status" value="1"/>
</dbReference>
<dbReference type="PANTHER" id="PTHR45527">
    <property type="entry name" value="NONRIBOSOMAL PEPTIDE SYNTHETASE"/>
    <property type="match status" value="1"/>
</dbReference>
<evidence type="ECO:0000313" key="9">
    <source>
        <dbReference type="Proteomes" id="UP000067626"/>
    </source>
</evidence>
<dbReference type="Pfam" id="PF00550">
    <property type="entry name" value="PP-binding"/>
    <property type="match status" value="1"/>
</dbReference>
<keyword evidence="3" id="KW-0596">Phosphopantetheine</keyword>
<dbReference type="InterPro" id="IPR036736">
    <property type="entry name" value="ACP-like_sf"/>
</dbReference>
<feature type="domain" description="Carrier" evidence="5">
    <location>
        <begin position="1004"/>
        <end position="1078"/>
    </location>
</feature>
<dbReference type="InterPro" id="IPR006162">
    <property type="entry name" value="Ppantetheine_attach_site"/>
</dbReference>
<dbReference type="InterPro" id="IPR020845">
    <property type="entry name" value="AMP-binding_CS"/>
</dbReference>
<dbReference type="InterPro" id="IPR010071">
    <property type="entry name" value="AA_adenyl_dom"/>
</dbReference>
<dbReference type="SUPFAM" id="SSF47336">
    <property type="entry name" value="ACP-like"/>
    <property type="match status" value="1"/>
</dbReference>
<dbReference type="FunFam" id="3.40.50.12780:FF:000012">
    <property type="entry name" value="Non-ribosomal peptide synthetase"/>
    <property type="match status" value="1"/>
</dbReference>
<dbReference type="Gene3D" id="3.30.559.30">
    <property type="entry name" value="Nonribosomal peptide synthetase, condensation domain"/>
    <property type="match status" value="2"/>
</dbReference>
<dbReference type="SUPFAM" id="SSF56801">
    <property type="entry name" value="Acetyl-CoA synthetase-like"/>
    <property type="match status" value="1"/>
</dbReference>
<dbReference type="GO" id="GO:0031177">
    <property type="term" value="F:phosphopantetheine binding"/>
    <property type="evidence" value="ECO:0007669"/>
    <property type="project" value="InterPro"/>
</dbReference>
<reference evidence="7" key="3">
    <citation type="submission" date="2015-07" db="EMBL/GenBank/DDBJ databases">
        <title>Genome analysis of myxobacterium Chondromyces crocatus Cm c5 reveals a high potential for natural compound synthesis and the genetic basis for the loss of fruiting body formation.</title>
        <authorList>
            <person name="Zaburannyi N."/>
            <person name="Bunk B."/>
            <person name="Maier J."/>
            <person name="Overmann J."/>
            <person name="Mueller R."/>
        </authorList>
    </citation>
    <scope>NUCLEOTIDE SEQUENCE [LARGE SCALE GENOMIC DNA]</scope>
    <source>
        <strain evidence="7">Cm c5</strain>
    </source>
</reference>
<dbReference type="SUPFAM" id="SSF52777">
    <property type="entry name" value="CoA-dependent acyltransferases"/>
    <property type="match status" value="4"/>
</dbReference>
<dbReference type="FunFam" id="2.30.38.10:FF:000001">
    <property type="entry name" value="Non-ribosomal peptide synthetase PvdI"/>
    <property type="match status" value="1"/>
</dbReference>
<evidence type="ECO:0000256" key="3">
    <source>
        <dbReference type="ARBA" id="ARBA00022450"/>
    </source>
</evidence>
<dbReference type="InterPro" id="IPR045851">
    <property type="entry name" value="AMP-bd_C_sf"/>
</dbReference>
<dbReference type="Proteomes" id="UP000067626">
    <property type="component" value="Chromosome"/>
</dbReference>
<dbReference type="NCBIfam" id="TIGR01733">
    <property type="entry name" value="AA-adenyl-dom"/>
    <property type="match status" value="1"/>
</dbReference>
<gene>
    <name evidence="8" type="primary">croK</name>
    <name evidence="7" type="ORF">CMC5_030100</name>
</gene>
<dbReference type="GO" id="GO:0005737">
    <property type="term" value="C:cytoplasm"/>
    <property type="evidence" value="ECO:0007669"/>
    <property type="project" value="TreeGrafter"/>
</dbReference>
<dbReference type="InterPro" id="IPR009081">
    <property type="entry name" value="PP-bd_ACP"/>
</dbReference>
<protein>
    <submittedName>
        <fullName evidence="8">Non-ribosomal peptide synthetase</fullName>
    </submittedName>
</protein>
<evidence type="ECO:0000313" key="8">
    <source>
        <dbReference type="EMBL" id="CBD77749.1"/>
    </source>
</evidence>
<dbReference type="Gene3D" id="1.10.1200.10">
    <property type="entry name" value="ACP-like"/>
    <property type="match status" value="1"/>
</dbReference>
<dbReference type="Gene3D" id="3.30.300.30">
    <property type="match status" value="1"/>
</dbReference>
<dbReference type="SMART" id="SM00823">
    <property type="entry name" value="PKS_PP"/>
    <property type="match status" value="1"/>
</dbReference>
<evidence type="ECO:0000259" key="5">
    <source>
        <dbReference type="PROSITE" id="PS50075"/>
    </source>
</evidence>
<reference evidence="6" key="2">
    <citation type="journal article" date="2014" name="Chem. Biol.">
        <title>Biosynthesis of crocacin involves an unusual hydrolytic release domain showing similarity to condensation domains.</title>
        <authorList>
            <person name="Muller S."/>
            <person name="Rachid S."/>
            <person name="Hoffmann T."/>
            <person name="Surup F."/>
            <person name="Volz C."/>
            <person name="Zaburannyi N."/>
            <person name="Muller R."/>
        </authorList>
    </citation>
    <scope>NUCLEOTIDE SEQUENCE</scope>
    <source>
        <strain evidence="6">Cm c5</strain>
    </source>
</reference>